<dbReference type="Pfam" id="PF01408">
    <property type="entry name" value="GFO_IDH_MocA"/>
    <property type="match status" value="1"/>
</dbReference>
<feature type="domain" description="Gfo/Idh/MocA-like oxidoreductase N-terminal" evidence="1">
    <location>
        <begin position="6"/>
        <end position="121"/>
    </location>
</feature>
<dbReference type="EMBL" id="CZBP01000007">
    <property type="protein sequence ID" value="CUP91451.1"/>
    <property type="molecule type" value="Genomic_DNA"/>
</dbReference>
<evidence type="ECO:0000313" key="4">
    <source>
        <dbReference type="Proteomes" id="UP000095762"/>
    </source>
</evidence>
<proteinExistence type="predicted"/>
<dbReference type="InterPro" id="IPR048655">
    <property type="entry name" value="Irp3-like_C"/>
</dbReference>
<gene>
    <name evidence="3" type="ORF">ERS852569_01221</name>
</gene>
<dbReference type="Pfam" id="PF21390">
    <property type="entry name" value="Irp3-like_C"/>
    <property type="match status" value="1"/>
</dbReference>
<feature type="domain" description="Thiazolinyl imine reductase-like C-terminal" evidence="2">
    <location>
        <begin position="149"/>
        <end position="243"/>
    </location>
</feature>
<organism evidence="3 4">
    <name type="scientific">Blautia obeum</name>
    <dbReference type="NCBI Taxonomy" id="40520"/>
    <lineage>
        <taxon>Bacteria</taxon>
        <taxon>Bacillati</taxon>
        <taxon>Bacillota</taxon>
        <taxon>Clostridia</taxon>
        <taxon>Lachnospirales</taxon>
        <taxon>Lachnospiraceae</taxon>
        <taxon>Blautia</taxon>
    </lineage>
</organism>
<dbReference type="GO" id="GO:0000166">
    <property type="term" value="F:nucleotide binding"/>
    <property type="evidence" value="ECO:0007669"/>
    <property type="project" value="InterPro"/>
</dbReference>
<evidence type="ECO:0000259" key="2">
    <source>
        <dbReference type="Pfam" id="PF21390"/>
    </source>
</evidence>
<sequence length="351" mass="40175">MTSKIKTIVCGSTFGQFYIDALMKYSEFFEIAGLYARGSERSIELAKRYGIPLFTSIKGIPNEITLACVVIRSEGVGGDGCKLAIQLMERGIHVIQEQPVYPENVVECYKVARKYRVIYNIGNLYIKLPEVQHFINVSKKLNNLNSVQYMSLCFCTQVAFPAIAILAEAISGFHEWNGLSVIKNNGPFDIITGMAGKVPMTIQFNNQINPKMPDDLMYVLHRFSVFFQSGILTLEDTFGPVSWRPRIFVEKYGVAERDEEKLNEPAFALVNEYREKQLKEIFRNEWTGAIGLQLLEMKNQIENSRLDTNRAQKDLMVSKLWTELYRATGYANLIDDIDYIYIPTKKIRTTY</sequence>
<dbReference type="NCBIfam" id="TIGR01761">
    <property type="entry name" value="thiaz-red"/>
    <property type="match status" value="1"/>
</dbReference>
<protein>
    <submittedName>
        <fullName evidence="3">Oxidoreductase (NAD-binding), involved in siderophore biosynthesis</fullName>
    </submittedName>
</protein>
<dbReference type="InterPro" id="IPR051450">
    <property type="entry name" value="Gfo/Idh/MocA_Oxidoreductases"/>
</dbReference>
<name>A0A174S564_9FIRM</name>
<dbReference type="SUPFAM" id="SSF51735">
    <property type="entry name" value="NAD(P)-binding Rossmann-fold domains"/>
    <property type="match status" value="1"/>
</dbReference>
<dbReference type="PANTHER" id="PTHR43377">
    <property type="entry name" value="BILIVERDIN REDUCTASE A"/>
    <property type="match status" value="1"/>
</dbReference>
<dbReference type="RefSeq" id="WP_055059667.1">
    <property type="nucleotide sequence ID" value="NZ_CZBP01000007.1"/>
</dbReference>
<evidence type="ECO:0000313" key="3">
    <source>
        <dbReference type="EMBL" id="CUP91451.1"/>
    </source>
</evidence>
<dbReference type="Proteomes" id="UP000095762">
    <property type="component" value="Unassembled WGS sequence"/>
</dbReference>
<dbReference type="PANTHER" id="PTHR43377:SF1">
    <property type="entry name" value="BILIVERDIN REDUCTASE A"/>
    <property type="match status" value="1"/>
</dbReference>
<dbReference type="InterPro" id="IPR036291">
    <property type="entry name" value="NAD(P)-bd_dom_sf"/>
</dbReference>
<dbReference type="InterPro" id="IPR010091">
    <property type="entry name" value="Thiazolinyl_imide_reductase"/>
</dbReference>
<dbReference type="Gene3D" id="3.40.50.720">
    <property type="entry name" value="NAD(P)-binding Rossmann-like Domain"/>
    <property type="match status" value="1"/>
</dbReference>
<dbReference type="InterPro" id="IPR000683">
    <property type="entry name" value="Gfo/Idh/MocA-like_OxRdtase_N"/>
</dbReference>
<accession>A0A174S564</accession>
<evidence type="ECO:0000259" key="1">
    <source>
        <dbReference type="Pfam" id="PF01408"/>
    </source>
</evidence>
<dbReference type="Gene3D" id="3.30.360.10">
    <property type="entry name" value="Dihydrodipicolinate Reductase, domain 2"/>
    <property type="match status" value="1"/>
</dbReference>
<reference evidence="3 4" key="1">
    <citation type="submission" date="2015-09" db="EMBL/GenBank/DDBJ databases">
        <authorList>
            <consortium name="Pathogen Informatics"/>
        </authorList>
    </citation>
    <scope>NUCLEOTIDE SEQUENCE [LARGE SCALE GENOMIC DNA]</scope>
    <source>
        <strain evidence="3 4">2789STDY5834957</strain>
    </source>
</reference>
<dbReference type="AlphaFoldDB" id="A0A174S564"/>